<dbReference type="PROSITE" id="PS00189">
    <property type="entry name" value="LIPOYL"/>
    <property type="match status" value="1"/>
</dbReference>
<evidence type="ECO:0000256" key="3">
    <source>
        <dbReference type="ARBA" id="ARBA00022679"/>
    </source>
</evidence>
<evidence type="ECO:0000256" key="7">
    <source>
        <dbReference type="SAM" id="MobiDB-lite"/>
    </source>
</evidence>
<dbReference type="PROSITE" id="PS51826">
    <property type="entry name" value="PSBD"/>
    <property type="match status" value="1"/>
</dbReference>
<evidence type="ECO:0000256" key="4">
    <source>
        <dbReference type="ARBA" id="ARBA00022823"/>
    </source>
</evidence>
<name>A0ABW1G4Q1_9ACTN</name>
<keyword evidence="11" id="KW-1185">Reference proteome</keyword>
<dbReference type="EC" id="2.3.1.-" evidence="6"/>
<evidence type="ECO:0000256" key="5">
    <source>
        <dbReference type="ARBA" id="ARBA00023315"/>
    </source>
</evidence>
<evidence type="ECO:0000259" key="8">
    <source>
        <dbReference type="PROSITE" id="PS50968"/>
    </source>
</evidence>
<feature type="compositionally biased region" description="Gly residues" evidence="7">
    <location>
        <begin position="195"/>
        <end position="209"/>
    </location>
</feature>
<dbReference type="InterPro" id="IPR011053">
    <property type="entry name" value="Single_hybrid_motif"/>
</dbReference>
<dbReference type="InterPro" id="IPR023213">
    <property type="entry name" value="CAT-like_dom_sf"/>
</dbReference>
<comment type="cofactor">
    <cofactor evidence="1 6">
        <name>(R)-lipoate</name>
        <dbReference type="ChEBI" id="CHEBI:83088"/>
    </cofactor>
</comment>
<evidence type="ECO:0000256" key="1">
    <source>
        <dbReference type="ARBA" id="ARBA00001938"/>
    </source>
</evidence>
<dbReference type="Pfam" id="PF00364">
    <property type="entry name" value="Biotin_lipoyl"/>
    <property type="match status" value="1"/>
</dbReference>
<proteinExistence type="inferred from homology"/>
<accession>A0ABW1G4Q1</accession>
<dbReference type="RefSeq" id="WP_380585700.1">
    <property type="nucleotide sequence ID" value="NZ_JBHSQJ010000084.1"/>
</dbReference>
<feature type="region of interest" description="Disordered" evidence="7">
    <location>
        <begin position="81"/>
        <end position="209"/>
    </location>
</feature>
<keyword evidence="5 6" id="KW-0012">Acyltransferase</keyword>
<feature type="compositionally biased region" description="Gly residues" evidence="7">
    <location>
        <begin position="155"/>
        <end position="164"/>
    </location>
</feature>
<dbReference type="EMBL" id="JBHSQJ010000084">
    <property type="protein sequence ID" value="MFC5909690.1"/>
    <property type="molecule type" value="Genomic_DNA"/>
</dbReference>
<feature type="domain" description="Lipoyl-binding" evidence="8">
    <location>
        <begin position="3"/>
        <end position="78"/>
    </location>
</feature>
<dbReference type="InterPro" id="IPR001078">
    <property type="entry name" value="2-oxoacid_DH_actylTfrase"/>
</dbReference>
<dbReference type="GO" id="GO:0016746">
    <property type="term" value="F:acyltransferase activity"/>
    <property type="evidence" value="ECO:0007669"/>
    <property type="project" value="UniProtKB-KW"/>
</dbReference>
<feature type="compositionally biased region" description="Low complexity" evidence="7">
    <location>
        <begin position="123"/>
        <end position="154"/>
    </location>
</feature>
<dbReference type="InterPro" id="IPR050743">
    <property type="entry name" value="2-oxoacid_DH_E2_comp"/>
</dbReference>
<gene>
    <name evidence="10" type="ORF">ACFP3V_21050</name>
</gene>
<evidence type="ECO:0000259" key="9">
    <source>
        <dbReference type="PROSITE" id="PS51826"/>
    </source>
</evidence>
<dbReference type="PANTHER" id="PTHR43178:SF5">
    <property type="entry name" value="LIPOAMIDE ACYLTRANSFERASE COMPONENT OF BRANCHED-CHAIN ALPHA-KETO ACID DEHYDROGENASE COMPLEX, MITOCHONDRIAL"/>
    <property type="match status" value="1"/>
</dbReference>
<dbReference type="InterPro" id="IPR003016">
    <property type="entry name" value="2-oxoA_DH_lipoyl-BS"/>
</dbReference>
<organism evidence="10 11">
    <name type="scientific">Streptacidiphilus monticola</name>
    <dbReference type="NCBI Taxonomy" id="2161674"/>
    <lineage>
        <taxon>Bacteria</taxon>
        <taxon>Bacillati</taxon>
        <taxon>Actinomycetota</taxon>
        <taxon>Actinomycetes</taxon>
        <taxon>Kitasatosporales</taxon>
        <taxon>Streptomycetaceae</taxon>
        <taxon>Streptacidiphilus</taxon>
    </lineage>
</organism>
<dbReference type="SUPFAM" id="SSF51230">
    <property type="entry name" value="Single hybrid motif"/>
    <property type="match status" value="1"/>
</dbReference>
<evidence type="ECO:0000313" key="10">
    <source>
        <dbReference type="EMBL" id="MFC5909690.1"/>
    </source>
</evidence>
<dbReference type="InterPro" id="IPR004167">
    <property type="entry name" value="PSBD"/>
</dbReference>
<sequence length="533" mass="53276">MSVREFKMPDVGEGLTEAEILKWFVQPGDTVTDGQVVCEVETAKAAVELPIPFDGVVRELIFPEGTTVDVGTVIITVATEGAAESQPAPADGPAGDEPEPERREVLVGYGPRSGASRRRARKPGPAAPASGGSGTAPGTAAQSPAGGFAAPGGAPALGGSGGPAGPAPGAPASGGQGTAVPGPAGGPASDFGGPAAPGGAAGQGAGGVGTTLLPQSSTAFGSGGFAAGVSGGVKPLAKPPVRKLAKDLGVDLAAVTPTGPGGTITRDDVHAYVNGLTVVQEPEQAAESTPVAAAPVASAPEDLRVPIKGVRKATAAAMVASAFTAPHVTEWVQVDVTRTMKLVRKLKESGELGAGVRVSPLLIVAKALLTAIRRNPEINASWDEANQEIVVKRAVNLGIAAATPRGLIVPNIKDAGAKSLADLAIAFGELIDTARQGKTSPAAMQGGTVTITNVGVFGVDAGTPILNPGEAAILAVGQIRELPWVHKGRVVARQVTTLALSFDHRMVDGELGSKVLADTAAVLEQPKRLITWG</sequence>
<feature type="compositionally biased region" description="Low complexity" evidence="7">
    <location>
        <begin position="178"/>
        <end position="194"/>
    </location>
</feature>
<dbReference type="PROSITE" id="PS50968">
    <property type="entry name" value="BIOTINYL_LIPOYL"/>
    <property type="match status" value="1"/>
</dbReference>
<protein>
    <recommendedName>
        <fullName evidence="6">Dihydrolipoamide acetyltransferase component of pyruvate dehydrogenase complex</fullName>
        <ecNumber evidence="6">2.3.1.-</ecNumber>
    </recommendedName>
</protein>
<dbReference type="Pfam" id="PF02817">
    <property type="entry name" value="E3_binding"/>
    <property type="match status" value="1"/>
</dbReference>
<dbReference type="Gene3D" id="3.30.559.10">
    <property type="entry name" value="Chloramphenicol acetyltransferase-like domain"/>
    <property type="match status" value="1"/>
</dbReference>
<evidence type="ECO:0000256" key="6">
    <source>
        <dbReference type="RuleBase" id="RU003423"/>
    </source>
</evidence>
<reference evidence="11" key="1">
    <citation type="journal article" date="2019" name="Int. J. Syst. Evol. Microbiol.">
        <title>The Global Catalogue of Microorganisms (GCM) 10K type strain sequencing project: providing services to taxonomists for standard genome sequencing and annotation.</title>
        <authorList>
            <consortium name="The Broad Institute Genomics Platform"/>
            <consortium name="The Broad Institute Genome Sequencing Center for Infectious Disease"/>
            <person name="Wu L."/>
            <person name="Ma J."/>
        </authorList>
    </citation>
    <scope>NUCLEOTIDE SEQUENCE [LARGE SCALE GENOMIC DNA]</scope>
    <source>
        <strain evidence="11">JCM 4816</strain>
    </source>
</reference>
<evidence type="ECO:0000313" key="11">
    <source>
        <dbReference type="Proteomes" id="UP001596174"/>
    </source>
</evidence>
<dbReference type="SUPFAM" id="SSF52777">
    <property type="entry name" value="CoA-dependent acyltransferases"/>
    <property type="match status" value="1"/>
</dbReference>
<dbReference type="Gene3D" id="2.40.50.100">
    <property type="match status" value="1"/>
</dbReference>
<keyword evidence="3 6" id="KW-0808">Transferase</keyword>
<comment type="similarity">
    <text evidence="2 6">Belongs to the 2-oxoacid dehydrogenase family.</text>
</comment>
<dbReference type="CDD" id="cd06849">
    <property type="entry name" value="lipoyl_domain"/>
    <property type="match status" value="1"/>
</dbReference>
<dbReference type="Gene3D" id="4.10.320.10">
    <property type="entry name" value="E3-binding domain"/>
    <property type="match status" value="1"/>
</dbReference>
<comment type="caution">
    <text evidence="10">The sequence shown here is derived from an EMBL/GenBank/DDBJ whole genome shotgun (WGS) entry which is preliminary data.</text>
</comment>
<dbReference type="InterPro" id="IPR000089">
    <property type="entry name" value="Biotin_lipoyl"/>
</dbReference>
<dbReference type="PANTHER" id="PTHR43178">
    <property type="entry name" value="DIHYDROLIPOAMIDE ACETYLTRANSFERASE COMPONENT OF PYRUVATE DEHYDROGENASE COMPLEX"/>
    <property type="match status" value="1"/>
</dbReference>
<keyword evidence="4 6" id="KW-0450">Lipoyl</keyword>
<dbReference type="SUPFAM" id="SSF47005">
    <property type="entry name" value="Peripheral subunit-binding domain of 2-oxo acid dehydrogenase complex"/>
    <property type="match status" value="1"/>
</dbReference>
<feature type="domain" description="Peripheral subunit-binding (PSBD)" evidence="9">
    <location>
        <begin position="236"/>
        <end position="273"/>
    </location>
</feature>
<dbReference type="Pfam" id="PF00198">
    <property type="entry name" value="2-oxoacid_dh"/>
    <property type="match status" value="1"/>
</dbReference>
<dbReference type="Proteomes" id="UP001596174">
    <property type="component" value="Unassembled WGS sequence"/>
</dbReference>
<dbReference type="InterPro" id="IPR036625">
    <property type="entry name" value="E3-bd_dom_sf"/>
</dbReference>
<evidence type="ECO:0000256" key="2">
    <source>
        <dbReference type="ARBA" id="ARBA00007317"/>
    </source>
</evidence>